<comment type="catalytic activity">
    <reaction evidence="1 5">
        <text>[protein]-peptidylproline (omega=180) = [protein]-peptidylproline (omega=0)</text>
        <dbReference type="Rhea" id="RHEA:16237"/>
        <dbReference type="Rhea" id="RHEA-COMP:10747"/>
        <dbReference type="Rhea" id="RHEA-COMP:10748"/>
        <dbReference type="ChEBI" id="CHEBI:83833"/>
        <dbReference type="ChEBI" id="CHEBI:83834"/>
        <dbReference type="EC" id="5.2.1.8"/>
    </reaction>
</comment>
<dbReference type="GO" id="GO:0003755">
    <property type="term" value="F:peptidyl-prolyl cis-trans isomerase activity"/>
    <property type="evidence" value="ECO:0007669"/>
    <property type="project" value="UniProtKB-KW"/>
</dbReference>
<dbReference type="Gene3D" id="3.10.50.40">
    <property type="match status" value="1"/>
</dbReference>
<dbReference type="AlphaFoldDB" id="A0A4P9YT34"/>
<dbReference type="FunFam" id="3.10.50.40:FF:000006">
    <property type="entry name" value="Peptidyl-prolyl cis-trans isomerase"/>
    <property type="match status" value="1"/>
</dbReference>
<keyword evidence="6" id="KW-0732">Signal</keyword>
<organism evidence="8 10">
    <name type="scientific">Syncephalis pseudoplumigaleata</name>
    <dbReference type="NCBI Taxonomy" id="1712513"/>
    <lineage>
        <taxon>Eukaryota</taxon>
        <taxon>Fungi</taxon>
        <taxon>Fungi incertae sedis</taxon>
        <taxon>Zoopagomycota</taxon>
        <taxon>Zoopagomycotina</taxon>
        <taxon>Zoopagomycetes</taxon>
        <taxon>Zoopagales</taxon>
        <taxon>Piptocephalidaceae</taxon>
        <taxon>Syncephalis</taxon>
    </lineage>
</organism>
<dbReference type="InterPro" id="IPR044609">
    <property type="entry name" value="FKBP2/11"/>
</dbReference>
<dbReference type="EC" id="5.2.1.8" evidence="2 5"/>
<dbReference type="PROSITE" id="PS50059">
    <property type="entry name" value="FKBP_PPIASE"/>
    <property type="match status" value="1"/>
</dbReference>
<name>A0A4P9YT34_9FUNG</name>
<dbReference type="GO" id="GO:0005783">
    <property type="term" value="C:endoplasmic reticulum"/>
    <property type="evidence" value="ECO:0007669"/>
    <property type="project" value="TreeGrafter"/>
</dbReference>
<dbReference type="PANTHER" id="PTHR45779:SF7">
    <property type="entry name" value="PEPTIDYLPROLYL ISOMERASE"/>
    <property type="match status" value="1"/>
</dbReference>
<feature type="signal peptide" evidence="6">
    <location>
        <begin position="1"/>
        <end position="23"/>
    </location>
</feature>
<sequence>MQLTRLVTLVAVVGAMLPAVAVAEKKTPPAELRIGIKKRIPEEECPRKAQKGDTLKMHYTGRLFEDGTEFDSSVGRGVPFEFTLGSEADAGAWFASMCIGEKRKLSFPAEYGYGQHGSPPTIPPNAALVFDVELLGIN</sequence>
<protein>
    <recommendedName>
        <fullName evidence="2 5">peptidylprolyl isomerase</fullName>
        <ecNumber evidence="2 5">5.2.1.8</ecNumber>
    </recommendedName>
</protein>
<evidence type="ECO:0000256" key="1">
    <source>
        <dbReference type="ARBA" id="ARBA00000971"/>
    </source>
</evidence>
<feature type="chain" id="PRO_5033442423" description="peptidylprolyl isomerase" evidence="6">
    <location>
        <begin position="24"/>
        <end position="138"/>
    </location>
</feature>
<evidence type="ECO:0000313" key="9">
    <source>
        <dbReference type="EMBL" id="RKP23911.1"/>
    </source>
</evidence>
<feature type="non-terminal residue" evidence="8">
    <location>
        <position position="138"/>
    </location>
</feature>
<keyword evidence="10" id="KW-1185">Reference proteome</keyword>
<evidence type="ECO:0000256" key="4">
    <source>
        <dbReference type="ARBA" id="ARBA00023235"/>
    </source>
</evidence>
<proteinExistence type="predicted"/>
<evidence type="ECO:0000259" key="7">
    <source>
        <dbReference type="PROSITE" id="PS50059"/>
    </source>
</evidence>
<dbReference type="Pfam" id="PF00254">
    <property type="entry name" value="FKBP_C"/>
    <property type="match status" value="1"/>
</dbReference>
<dbReference type="InterPro" id="IPR046357">
    <property type="entry name" value="PPIase_dom_sf"/>
</dbReference>
<dbReference type="InterPro" id="IPR001179">
    <property type="entry name" value="PPIase_FKBP_dom"/>
</dbReference>
<dbReference type="EMBL" id="KZ992300">
    <property type="protein sequence ID" value="RKP22291.1"/>
    <property type="molecule type" value="Genomic_DNA"/>
</dbReference>
<evidence type="ECO:0000313" key="10">
    <source>
        <dbReference type="Proteomes" id="UP000278143"/>
    </source>
</evidence>
<reference evidence="10" key="1">
    <citation type="journal article" date="2018" name="Nat. Microbiol.">
        <title>Leveraging single-cell genomics to expand the fungal tree of life.</title>
        <authorList>
            <person name="Ahrendt S.R."/>
            <person name="Quandt C.A."/>
            <person name="Ciobanu D."/>
            <person name="Clum A."/>
            <person name="Salamov A."/>
            <person name="Andreopoulos B."/>
            <person name="Cheng J.F."/>
            <person name="Woyke T."/>
            <person name="Pelin A."/>
            <person name="Henrissat B."/>
            <person name="Reynolds N.K."/>
            <person name="Benny G.L."/>
            <person name="Smith M.E."/>
            <person name="James T.Y."/>
            <person name="Grigoriev I.V."/>
        </authorList>
    </citation>
    <scope>NUCLEOTIDE SEQUENCE [LARGE SCALE GENOMIC DNA]</scope>
    <source>
        <strain evidence="10">Benny S71-1</strain>
    </source>
</reference>
<evidence type="ECO:0000256" key="5">
    <source>
        <dbReference type="PROSITE-ProRule" id="PRU00277"/>
    </source>
</evidence>
<evidence type="ECO:0000256" key="3">
    <source>
        <dbReference type="ARBA" id="ARBA00023110"/>
    </source>
</evidence>
<feature type="domain" description="PPIase FKBP-type" evidence="7">
    <location>
        <begin position="52"/>
        <end position="138"/>
    </location>
</feature>
<dbReference type="OrthoDB" id="1902587at2759"/>
<evidence type="ECO:0000313" key="8">
    <source>
        <dbReference type="EMBL" id="RKP22291.1"/>
    </source>
</evidence>
<keyword evidence="4 5" id="KW-0413">Isomerase</keyword>
<evidence type="ECO:0000256" key="2">
    <source>
        <dbReference type="ARBA" id="ARBA00013194"/>
    </source>
</evidence>
<accession>A0A4P9YT34</accession>
<gene>
    <name evidence="9" type="ORF">SYNPS1DRAFT_6534</name>
    <name evidence="8" type="ORF">SYNPS1DRAFT_6885</name>
</gene>
<dbReference type="PANTHER" id="PTHR45779">
    <property type="entry name" value="PEPTIDYLPROLYL ISOMERASE"/>
    <property type="match status" value="1"/>
</dbReference>
<dbReference type="EMBL" id="KZ990590">
    <property type="protein sequence ID" value="RKP23911.1"/>
    <property type="molecule type" value="Genomic_DNA"/>
</dbReference>
<keyword evidence="3 5" id="KW-0697">Rotamase</keyword>
<evidence type="ECO:0000256" key="6">
    <source>
        <dbReference type="SAM" id="SignalP"/>
    </source>
</evidence>
<dbReference type="SUPFAM" id="SSF54534">
    <property type="entry name" value="FKBP-like"/>
    <property type="match status" value="1"/>
</dbReference>
<dbReference type="Proteomes" id="UP000278143">
    <property type="component" value="Unassembled WGS sequence"/>
</dbReference>
<reference evidence="8" key="2">
    <citation type="submission" date="2018-07" db="EMBL/GenBank/DDBJ databases">
        <title>Leveraging single-cell genomics to expand the Fungal Tree of Life.</title>
        <authorList>
            <consortium name="DOE Joint Genome Institute"/>
            <person name="Ahrendt S.R."/>
            <person name="Quandt C.A."/>
            <person name="Ciobanu D."/>
            <person name="Clum A."/>
            <person name="Salamov A."/>
            <person name="Andreopoulos B."/>
            <person name="Cheng J.-F."/>
            <person name="Woyke T."/>
            <person name="Pelin A."/>
            <person name="Henrissat B."/>
            <person name="Reynolds N."/>
            <person name="Benny G.L."/>
            <person name="Smith M.E."/>
            <person name="James T.Y."/>
            <person name="Grigoriev I.V."/>
        </authorList>
    </citation>
    <scope>NUCLEOTIDE SEQUENCE</scope>
    <source>
        <strain evidence="8">Benny S71-1</strain>
    </source>
</reference>